<sequence length="530" mass="57823">MYIFNLFAKHLLASVFVLLISLQSGAATRPFYSSPDSIHIEFEKLKMRYRTSFEKLKVQDEPDLGMLGIGADLFLLKSLPQFYISLNSYSAVQGIRPGLITFGTGFGWHQQIGKSPLSIDAGLYLGGGGGGGAPDGGGLITRGHIQMHYNINAMSIFGGYSRLDFPTGELGGHQYQFGISFSSPFYRSIKPKSIRITPSTKDSVQNTRQFRVTVGGQNYLHLNDNPTLSNNSPIKKTGEITLIGVGLDQFFTKNWYATLKLHGAVSGGIDGYMSYLVGLGYEDKLFKSSTTWDAQIVAGPSGGGDVATGGGSIVQANIGLRKNLGNSINAKLALGHTWSPDGDFSGTFLELGVSKAFQFLIPKKTQRLYSLSNNDYQRHIFDITLLNRVYFSTDRLDKNGYPYDEAFNLLGFKFSKRIRNGLEAIGATFWAYQGSYGAYAEGLLGVGYNKQLINEDWTVKAHLLFGAAGGGGINLGSGLVYQYQLGLERSLGGNWGIQSGIGQMRGLQGNFKPIALDFGITYKLEKTEKL</sequence>
<evidence type="ECO:0000313" key="3">
    <source>
        <dbReference type="Proteomes" id="UP001165302"/>
    </source>
</evidence>
<feature type="signal peptide" evidence="1">
    <location>
        <begin position="1"/>
        <end position="26"/>
    </location>
</feature>
<feature type="chain" id="PRO_5047095379" description="DUF5723 domain-containing protein" evidence="1">
    <location>
        <begin position="27"/>
        <end position="530"/>
    </location>
</feature>
<proteinExistence type="predicted"/>
<protein>
    <recommendedName>
        <fullName evidence="4">DUF5723 domain-containing protein</fullName>
    </recommendedName>
</protein>
<reference evidence="2" key="1">
    <citation type="submission" date="2020-10" db="EMBL/GenBank/DDBJ databases">
        <authorList>
            <person name="Lu T."/>
            <person name="Wang Q."/>
            <person name="Han X."/>
        </authorList>
    </citation>
    <scope>NUCLEOTIDE SEQUENCE</scope>
    <source>
        <strain evidence="2">WQ 366</strain>
    </source>
</reference>
<keyword evidence="1" id="KW-0732">Signal</keyword>
<organism evidence="2 3">
    <name type="scientific">Sphingobacterium bovistauri</name>
    <dbReference type="NCBI Taxonomy" id="2781959"/>
    <lineage>
        <taxon>Bacteria</taxon>
        <taxon>Pseudomonadati</taxon>
        <taxon>Bacteroidota</taxon>
        <taxon>Sphingobacteriia</taxon>
        <taxon>Sphingobacteriales</taxon>
        <taxon>Sphingobacteriaceae</taxon>
        <taxon>Sphingobacterium</taxon>
    </lineage>
</organism>
<name>A0ABS7Z5L7_9SPHI</name>
<dbReference type="RefSeq" id="WP_225553278.1">
    <property type="nucleotide sequence ID" value="NZ_JADEYP010000017.1"/>
</dbReference>
<dbReference type="EMBL" id="JADEYP010000017">
    <property type="protein sequence ID" value="MCA5005490.1"/>
    <property type="molecule type" value="Genomic_DNA"/>
</dbReference>
<evidence type="ECO:0008006" key="4">
    <source>
        <dbReference type="Google" id="ProtNLM"/>
    </source>
</evidence>
<gene>
    <name evidence="2" type="ORF">IPZ78_10025</name>
</gene>
<comment type="caution">
    <text evidence="2">The sequence shown here is derived from an EMBL/GenBank/DDBJ whole genome shotgun (WGS) entry which is preliminary data.</text>
</comment>
<evidence type="ECO:0000256" key="1">
    <source>
        <dbReference type="SAM" id="SignalP"/>
    </source>
</evidence>
<accession>A0ABS7Z5L7</accession>
<dbReference type="Proteomes" id="UP001165302">
    <property type="component" value="Unassembled WGS sequence"/>
</dbReference>
<evidence type="ECO:0000313" key="2">
    <source>
        <dbReference type="EMBL" id="MCA5005490.1"/>
    </source>
</evidence>
<keyword evidence="3" id="KW-1185">Reference proteome</keyword>